<organism evidence="2 3">
    <name type="scientific">Cymbomonas tetramitiformis</name>
    <dbReference type="NCBI Taxonomy" id="36881"/>
    <lineage>
        <taxon>Eukaryota</taxon>
        <taxon>Viridiplantae</taxon>
        <taxon>Chlorophyta</taxon>
        <taxon>Pyramimonadophyceae</taxon>
        <taxon>Pyramimonadales</taxon>
        <taxon>Pyramimonadaceae</taxon>
        <taxon>Cymbomonas</taxon>
    </lineage>
</organism>
<evidence type="ECO:0000256" key="1">
    <source>
        <dbReference type="SAM" id="MobiDB-lite"/>
    </source>
</evidence>
<name>A0AAE0GKE3_9CHLO</name>
<evidence type="ECO:0000313" key="3">
    <source>
        <dbReference type="Proteomes" id="UP001190700"/>
    </source>
</evidence>
<dbReference type="EMBL" id="LGRX02004638">
    <property type="protein sequence ID" value="KAK3279869.1"/>
    <property type="molecule type" value="Genomic_DNA"/>
</dbReference>
<feature type="compositionally biased region" description="Polar residues" evidence="1">
    <location>
        <begin position="228"/>
        <end position="243"/>
    </location>
</feature>
<evidence type="ECO:0000313" key="2">
    <source>
        <dbReference type="EMBL" id="KAK3279869.1"/>
    </source>
</evidence>
<reference evidence="2 3" key="1">
    <citation type="journal article" date="2015" name="Genome Biol. Evol.">
        <title>Comparative Genomics of a Bacterivorous Green Alga Reveals Evolutionary Causalities and Consequences of Phago-Mixotrophic Mode of Nutrition.</title>
        <authorList>
            <person name="Burns J.A."/>
            <person name="Paasch A."/>
            <person name="Narechania A."/>
            <person name="Kim E."/>
        </authorList>
    </citation>
    <scope>NUCLEOTIDE SEQUENCE [LARGE SCALE GENOMIC DNA]</scope>
    <source>
        <strain evidence="2 3">PLY_AMNH</strain>
    </source>
</reference>
<proteinExistence type="predicted"/>
<dbReference type="AlphaFoldDB" id="A0AAE0GKE3"/>
<keyword evidence="3" id="KW-1185">Reference proteome</keyword>
<protein>
    <submittedName>
        <fullName evidence="2">Uncharacterized protein</fullName>
    </submittedName>
</protein>
<comment type="caution">
    <text evidence="2">The sequence shown here is derived from an EMBL/GenBank/DDBJ whole genome shotgun (WGS) entry which is preliminary data.</text>
</comment>
<feature type="region of interest" description="Disordered" evidence="1">
    <location>
        <begin position="218"/>
        <end position="243"/>
    </location>
</feature>
<sequence length="243" mass="25510">MTSAATTQCSALPAVAQYDGEPLLSGAAAQQGALAAVGWRGSEPLVPATTVQRSALPAAVHRDGEPLELAGTTVTTQGGAPPSVVRRSIETLKLAAAAQLDDGLPMTTSIWCSAASLRPWLSTRAHLEWRASVTESWWDLRLRLSMCTILATAQRSSEPLMPPDAARLPSPILPLSLAAGFPPSGSNLPPVSRLSPRRGGESLMPAIAVRLSAFPTVTHRSEEEPVESTATSQQNTLPESYSS</sequence>
<gene>
    <name evidence="2" type="ORF">CYMTET_12269</name>
</gene>
<accession>A0AAE0GKE3</accession>
<dbReference type="Proteomes" id="UP001190700">
    <property type="component" value="Unassembled WGS sequence"/>
</dbReference>